<dbReference type="EMBL" id="JADCNL010000011">
    <property type="protein sequence ID" value="KAG0460708.1"/>
    <property type="molecule type" value="Genomic_DNA"/>
</dbReference>
<sequence length="51" mass="5435">MARPTANNALRVVAAPAHPDQQPPIVHCFMTSAPSVTKYFRPALACLDSAT</sequence>
<evidence type="ECO:0000313" key="4">
    <source>
        <dbReference type="Proteomes" id="UP000639772"/>
    </source>
</evidence>
<dbReference type="Proteomes" id="UP000639772">
    <property type="component" value="Chromosome 11"/>
</dbReference>
<name>A0A835Q369_VANPL</name>
<keyword evidence="3" id="KW-1185">Reference proteome</keyword>
<reference evidence="3 4" key="1">
    <citation type="journal article" date="2020" name="Nat. Food">
        <title>A phased Vanilla planifolia genome enables genetic improvement of flavour and production.</title>
        <authorList>
            <person name="Hasing T."/>
            <person name="Tang H."/>
            <person name="Brym M."/>
            <person name="Khazi F."/>
            <person name="Huang T."/>
            <person name="Chambers A.H."/>
        </authorList>
    </citation>
    <scope>NUCLEOTIDE SEQUENCE [LARGE SCALE GENOMIC DNA]</scope>
    <source>
        <tissue evidence="2">Leaf</tissue>
    </source>
</reference>
<comment type="caution">
    <text evidence="2">The sequence shown here is derived from an EMBL/GenBank/DDBJ whole genome shotgun (WGS) entry which is preliminary data.</text>
</comment>
<proteinExistence type="predicted"/>
<evidence type="ECO:0000313" key="1">
    <source>
        <dbReference type="EMBL" id="KAG0460708.1"/>
    </source>
</evidence>
<gene>
    <name evidence="2" type="ORF">HPP92_020643</name>
    <name evidence="1" type="ORF">HPP92_021005</name>
</gene>
<protein>
    <submittedName>
        <fullName evidence="2">Uncharacterized protein</fullName>
    </submittedName>
</protein>
<evidence type="ECO:0000313" key="2">
    <source>
        <dbReference type="EMBL" id="KAG0462167.1"/>
    </source>
</evidence>
<dbReference type="AlphaFoldDB" id="A0A835Q369"/>
<dbReference type="EMBL" id="JADCNM010000011">
    <property type="protein sequence ID" value="KAG0462167.1"/>
    <property type="molecule type" value="Genomic_DNA"/>
</dbReference>
<accession>A0A835Q369</accession>
<organism evidence="2 4">
    <name type="scientific">Vanilla planifolia</name>
    <name type="common">Vanilla</name>
    <dbReference type="NCBI Taxonomy" id="51239"/>
    <lineage>
        <taxon>Eukaryota</taxon>
        <taxon>Viridiplantae</taxon>
        <taxon>Streptophyta</taxon>
        <taxon>Embryophyta</taxon>
        <taxon>Tracheophyta</taxon>
        <taxon>Spermatophyta</taxon>
        <taxon>Magnoliopsida</taxon>
        <taxon>Liliopsida</taxon>
        <taxon>Asparagales</taxon>
        <taxon>Orchidaceae</taxon>
        <taxon>Vanilloideae</taxon>
        <taxon>Vanilleae</taxon>
        <taxon>Vanilla</taxon>
    </lineage>
</organism>
<dbReference type="Proteomes" id="UP000636800">
    <property type="component" value="Chromosome 11"/>
</dbReference>
<evidence type="ECO:0000313" key="3">
    <source>
        <dbReference type="Proteomes" id="UP000636800"/>
    </source>
</evidence>